<dbReference type="InterPro" id="IPR000276">
    <property type="entry name" value="GPCR_Rhodpsn"/>
</dbReference>
<evidence type="ECO:0000256" key="8">
    <source>
        <dbReference type="ARBA" id="ARBA00023157"/>
    </source>
</evidence>
<evidence type="ECO:0000256" key="3">
    <source>
        <dbReference type="ARBA" id="ARBA00022475"/>
    </source>
</evidence>
<dbReference type="GO" id="GO:0008188">
    <property type="term" value="F:neuropeptide receptor activity"/>
    <property type="evidence" value="ECO:0007669"/>
    <property type="project" value="TreeGrafter"/>
</dbReference>
<name>A0A1A9ZYI9_GLOPL</name>
<dbReference type="PANTHER" id="PTHR45695">
    <property type="entry name" value="LEUCOKININ RECEPTOR-RELATED"/>
    <property type="match status" value="1"/>
</dbReference>
<dbReference type="PRINTS" id="PR00237">
    <property type="entry name" value="GPCRRHODOPSN"/>
</dbReference>
<dbReference type="PRINTS" id="PR00358">
    <property type="entry name" value="BOMBESINR"/>
</dbReference>
<dbReference type="EnsemblMetazoa" id="GPAI028941-RA">
    <property type="protein sequence ID" value="GPAI028941-PA"/>
    <property type="gene ID" value="GPAI028941"/>
</dbReference>
<feature type="transmembrane region" description="Helical" evidence="12">
    <location>
        <begin position="226"/>
        <end position="247"/>
    </location>
</feature>
<evidence type="ECO:0000256" key="5">
    <source>
        <dbReference type="ARBA" id="ARBA00022989"/>
    </source>
</evidence>
<evidence type="ECO:0000256" key="6">
    <source>
        <dbReference type="ARBA" id="ARBA00023040"/>
    </source>
</evidence>
<feature type="transmembrane region" description="Helical" evidence="12">
    <location>
        <begin position="143"/>
        <end position="167"/>
    </location>
</feature>
<proteinExistence type="inferred from homology"/>
<dbReference type="Pfam" id="PF00001">
    <property type="entry name" value="7tm_1"/>
    <property type="match status" value="1"/>
</dbReference>
<reference evidence="15" key="1">
    <citation type="submission" date="2014-03" db="EMBL/GenBank/DDBJ databases">
        <authorList>
            <person name="Aksoy S."/>
            <person name="Warren W."/>
            <person name="Wilson R.K."/>
        </authorList>
    </citation>
    <scope>NUCLEOTIDE SEQUENCE [LARGE SCALE GENOMIC DNA]</scope>
    <source>
        <strain evidence="15">IAEA</strain>
    </source>
</reference>
<organism evidence="14 15">
    <name type="scientific">Glossina pallidipes</name>
    <name type="common">Tsetse fly</name>
    <dbReference type="NCBI Taxonomy" id="7398"/>
    <lineage>
        <taxon>Eukaryota</taxon>
        <taxon>Metazoa</taxon>
        <taxon>Ecdysozoa</taxon>
        <taxon>Arthropoda</taxon>
        <taxon>Hexapoda</taxon>
        <taxon>Insecta</taxon>
        <taxon>Pterygota</taxon>
        <taxon>Neoptera</taxon>
        <taxon>Endopterygota</taxon>
        <taxon>Diptera</taxon>
        <taxon>Brachycera</taxon>
        <taxon>Muscomorpha</taxon>
        <taxon>Hippoboscoidea</taxon>
        <taxon>Glossinidae</taxon>
        <taxon>Glossina</taxon>
    </lineage>
</organism>
<keyword evidence="6" id="KW-0297">G-protein coupled receptor</keyword>
<evidence type="ECO:0000256" key="9">
    <source>
        <dbReference type="ARBA" id="ARBA00023170"/>
    </source>
</evidence>
<evidence type="ECO:0000256" key="2">
    <source>
        <dbReference type="ARBA" id="ARBA00010663"/>
    </source>
</evidence>
<evidence type="ECO:0000313" key="14">
    <source>
        <dbReference type="EnsemblMetazoa" id="GPAI028941-PA"/>
    </source>
</evidence>
<evidence type="ECO:0000256" key="7">
    <source>
        <dbReference type="ARBA" id="ARBA00023136"/>
    </source>
</evidence>
<dbReference type="CDD" id="cd15927">
    <property type="entry name" value="7tmA_Bombesin_R-like"/>
    <property type="match status" value="1"/>
</dbReference>
<dbReference type="PROSITE" id="PS50262">
    <property type="entry name" value="G_PROTEIN_RECEP_F1_2"/>
    <property type="match status" value="1"/>
</dbReference>
<keyword evidence="4 12" id="KW-0812">Transmembrane</keyword>
<keyword evidence="3" id="KW-1003">Cell membrane</keyword>
<dbReference type="FunFam" id="1.20.1070.10:FF:000286">
    <property type="entry name" value="Neuropeptide CCHamide-1 receptor"/>
    <property type="match status" value="1"/>
</dbReference>
<keyword evidence="7 12" id="KW-0472">Membrane</keyword>
<dbReference type="InterPro" id="IPR017452">
    <property type="entry name" value="GPCR_Rhodpsn_7TM"/>
</dbReference>
<protein>
    <recommendedName>
        <fullName evidence="13">G-protein coupled receptors family 1 profile domain-containing protein</fullName>
    </recommendedName>
</protein>
<evidence type="ECO:0000256" key="4">
    <source>
        <dbReference type="ARBA" id="ARBA00022692"/>
    </source>
</evidence>
<comment type="subcellular location">
    <subcellularLocation>
        <location evidence="1">Cell membrane</location>
        <topology evidence="1">Multi-pass membrane protein</topology>
    </subcellularLocation>
</comment>
<dbReference type="Gene3D" id="1.20.1070.10">
    <property type="entry name" value="Rhodopsin 7-helix transmembrane proteins"/>
    <property type="match status" value="1"/>
</dbReference>
<feature type="transmembrane region" description="Helical" evidence="12">
    <location>
        <begin position="286"/>
        <end position="309"/>
    </location>
</feature>
<dbReference type="STRING" id="7398.A0A1A9ZYI9"/>
<feature type="transmembrane region" description="Helical" evidence="12">
    <location>
        <begin position="106"/>
        <end position="131"/>
    </location>
</feature>
<keyword evidence="9" id="KW-0675">Receptor</keyword>
<comment type="similarity">
    <text evidence="2">Belongs to the G-protein coupled receptor 1 family.</text>
</comment>
<dbReference type="SUPFAM" id="SSF81321">
    <property type="entry name" value="Family A G protein-coupled receptor-like"/>
    <property type="match status" value="1"/>
</dbReference>
<dbReference type="AlphaFoldDB" id="A0A1A9ZYI9"/>
<dbReference type="GO" id="GO:0005886">
    <property type="term" value="C:plasma membrane"/>
    <property type="evidence" value="ECO:0007669"/>
    <property type="project" value="UniProtKB-SubCell"/>
</dbReference>
<dbReference type="InterPro" id="IPR001556">
    <property type="entry name" value="Bombsn_rcpt-like"/>
</dbReference>
<evidence type="ECO:0000259" key="13">
    <source>
        <dbReference type="PROSITE" id="PS50262"/>
    </source>
</evidence>
<feature type="transmembrane region" description="Helical" evidence="12">
    <location>
        <begin position="330"/>
        <end position="356"/>
    </location>
</feature>
<keyword evidence="8" id="KW-1015">Disulfide bond</keyword>
<evidence type="ECO:0000256" key="1">
    <source>
        <dbReference type="ARBA" id="ARBA00004651"/>
    </source>
</evidence>
<dbReference type="PANTHER" id="PTHR45695:SF26">
    <property type="entry name" value="NEUROPEPTIDE CCHAMIDE-1 RECEPTOR"/>
    <property type="match status" value="1"/>
</dbReference>
<keyword evidence="10" id="KW-0325">Glycoprotein</keyword>
<evidence type="ECO:0000256" key="10">
    <source>
        <dbReference type="ARBA" id="ARBA00023180"/>
    </source>
</evidence>
<feature type="domain" description="G-protein coupled receptors family 1 profile" evidence="13">
    <location>
        <begin position="122"/>
        <end position="391"/>
    </location>
</feature>
<keyword evidence="5 12" id="KW-1133">Transmembrane helix</keyword>
<dbReference type="VEuPathDB" id="VectorBase:GPAI028941"/>
<keyword evidence="15" id="KW-1185">Reference proteome</keyword>
<evidence type="ECO:0000256" key="12">
    <source>
        <dbReference type="SAM" id="Phobius"/>
    </source>
</evidence>
<accession>A0A1A9ZYI9</accession>
<sequence>MNKDKDAGNLMAAISDTTITTTIASKLYNEQKLTNNSSTVKGDYVFNLPNVWESFSNVAVSRDVYEMLFNNITANNNTHNSSLLDTSIINATEIPYVPYGLRPETYIVPILFALIFIIGVLGNGTLIIVFLTVRQMRNVPNTYIFSLALADLLVIVTTVPLTSTVYTVESWPWGDLLCTLSEFFKDVSIGVSVFTLTALSGDRYFAIVDPFRKFHAHGCSKGATRITIAIAISIWILAIICGLPALITTHIKTLYINSNKSFSTCYPFPEEWGQDYAKTMILLRFLVYYAVPLIIIGVFYVLIARHLMFTAHVPGEMQGAVRQIRARRKVALTVLAFVVIFGVCFLPIHVFMLWFYYWPTAQRDYNTFWHVLRIMGFCLSFANSCANPVALYLVSGAFRKHFNRYLCCQDNCSRNTIRKDTMCMHRNTTLTSTTSKRHYHSSLSRLSRSTIKSRLQETAITTVPNGNHSRSHGGNGVINAKNMRGDMIDVALTSARCQQHQHQHEFM</sequence>
<keyword evidence="11" id="KW-0807">Transducer</keyword>
<dbReference type="Proteomes" id="UP000092445">
    <property type="component" value="Unassembled WGS sequence"/>
</dbReference>
<evidence type="ECO:0000256" key="11">
    <source>
        <dbReference type="ARBA" id="ARBA00023224"/>
    </source>
</evidence>
<evidence type="ECO:0000313" key="15">
    <source>
        <dbReference type="Proteomes" id="UP000092445"/>
    </source>
</evidence>
<reference evidence="14" key="2">
    <citation type="submission" date="2020-05" db="UniProtKB">
        <authorList>
            <consortium name="EnsemblMetazoa"/>
        </authorList>
    </citation>
    <scope>IDENTIFICATION</scope>
    <source>
        <strain evidence="14">IAEA</strain>
    </source>
</reference>
<feature type="transmembrane region" description="Helical" evidence="12">
    <location>
        <begin position="187"/>
        <end position="205"/>
    </location>
</feature>
<feature type="transmembrane region" description="Helical" evidence="12">
    <location>
        <begin position="368"/>
        <end position="394"/>
    </location>
</feature>